<evidence type="ECO:0000259" key="1">
    <source>
        <dbReference type="Pfam" id="PF01593"/>
    </source>
</evidence>
<dbReference type="Proteomes" id="UP000051574">
    <property type="component" value="Unassembled WGS sequence"/>
</dbReference>
<name>A0A0T6B6L5_9SCAR</name>
<dbReference type="PANTHER" id="PTHR10742">
    <property type="entry name" value="FLAVIN MONOAMINE OXIDASE"/>
    <property type="match status" value="1"/>
</dbReference>
<protein>
    <recommendedName>
        <fullName evidence="1">Amine oxidase domain-containing protein</fullName>
    </recommendedName>
</protein>
<dbReference type="EMBL" id="LJIG01009529">
    <property type="protein sequence ID" value="KRT82897.1"/>
    <property type="molecule type" value="Genomic_DNA"/>
</dbReference>
<dbReference type="InterPro" id="IPR050281">
    <property type="entry name" value="Flavin_monoamine_oxidase"/>
</dbReference>
<dbReference type="InterPro" id="IPR036188">
    <property type="entry name" value="FAD/NAD-bd_sf"/>
</dbReference>
<gene>
    <name evidence="2" type="ORF">AMK59_3208</name>
</gene>
<feature type="non-terminal residue" evidence="2">
    <location>
        <position position="157"/>
    </location>
</feature>
<feature type="non-terminal residue" evidence="2">
    <location>
        <position position="1"/>
    </location>
</feature>
<dbReference type="AlphaFoldDB" id="A0A0T6B6L5"/>
<dbReference type="InterPro" id="IPR002937">
    <property type="entry name" value="Amino_oxidase"/>
</dbReference>
<dbReference type="GO" id="GO:0046592">
    <property type="term" value="F:polyamine oxidase activity"/>
    <property type="evidence" value="ECO:0007669"/>
    <property type="project" value="TreeGrafter"/>
</dbReference>
<dbReference type="SUPFAM" id="SSF51905">
    <property type="entry name" value="FAD/NAD(P)-binding domain"/>
    <property type="match status" value="1"/>
</dbReference>
<feature type="domain" description="Amine oxidase" evidence="1">
    <location>
        <begin position="88"/>
        <end position="157"/>
    </location>
</feature>
<dbReference type="PANTHER" id="PTHR10742:SF398">
    <property type="entry name" value="AMINE OXIDASE DOMAIN-CONTAINING PROTEIN-RELATED"/>
    <property type="match status" value="1"/>
</dbReference>
<dbReference type="Gene3D" id="3.50.50.60">
    <property type="entry name" value="FAD/NAD(P)-binding domain"/>
    <property type="match status" value="1"/>
</dbReference>
<dbReference type="Pfam" id="PF01593">
    <property type="entry name" value="Amino_oxidase"/>
    <property type="match status" value="1"/>
</dbReference>
<sequence>NEKVQELFPTDGPNKRLARRMLNWFHGFTLCYDGAYSWLDISASGLLKYEECDGNLLLHWKKYGFSTIFDILMKTYPNKSEALPILKMIRFEKEVVNISWNSEQCQVHCKDGSSYNGDHVIFTASLGVLKEKHGKLFTPELPLYKSKAIKALGIGTV</sequence>
<evidence type="ECO:0000313" key="3">
    <source>
        <dbReference type="Proteomes" id="UP000051574"/>
    </source>
</evidence>
<evidence type="ECO:0000313" key="2">
    <source>
        <dbReference type="EMBL" id="KRT82897.1"/>
    </source>
</evidence>
<keyword evidence="3" id="KW-1185">Reference proteome</keyword>
<dbReference type="OrthoDB" id="5046242at2759"/>
<accession>A0A0T6B6L5</accession>
<comment type="caution">
    <text evidence="2">The sequence shown here is derived from an EMBL/GenBank/DDBJ whole genome shotgun (WGS) entry which is preliminary data.</text>
</comment>
<reference evidence="2 3" key="1">
    <citation type="submission" date="2015-09" db="EMBL/GenBank/DDBJ databases">
        <title>Draft genome of the scarab beetle Oryctes borbonicus.</title>
        <authorList>
            <person name="Meyer J.M."/>
            <person name="Markov G.V."/>
            <person name="Baskaran P."/>
            <person name="Herrmann M."/>
            <person name="Sommer R.J."/>
            <person name="Roedelsperger C."/>
        </authorList>
    </citation>
    <scope>NUCLEOTIDE SEQUENCE [LARGE SCALE GENOMIC DNA]</scope>
    <source>
        <strain evidence="2">OB123</strain>
        <tissue evidence="2">Whole animal</tissue>
    </source>
</reference>
<proteinExistence type="predicted"/>
<organism evidence="2 3">
    <name type="scientific">Oryctes borbonicus</name>
    <dbReference type="NCBI Taxonomy" id="1629725"/>
    <lineage>
        <taxon>Eukaryota</taxon>
        <taxon>Metazoa</taxon>
        <taxon>Ecdysozoa</taxon>
        <taxon>Arthropoda</taxon>
        <taxon>Hexapoda</taxon>
        <taxon>Insecta</taxon>
        <taxon>Pterygota</taxon>
        <taxon>Neoptera</taxon>
        <taxon>Endopterygota</taxon>
        <taxon>Coleoptera</taxon>
        <taxon>Polyphaga</taxon>
        <taxon>Scarabaeiformia</taxon>
        <taxon>Scarabaeidae</taxon>
        <taxon>Dynastinae</taxon>
        <taxon>Oryctes</taxon>
    </lineage>
</organism>